<feature type="transmembrane region" description="Helical" evidence="9">
    <location>
        <begin position="270"/>
        <end position="288"/>
    </location>
</feature>
<proteinExistence type="inferred from homology"/>
<reference evidence="10" key="2">
    <citation type="submission" date="2019-01" db="UniProtKB">
        <authorList>
            <consortium name="EnsemblPlants"/>
        </authorList>
    </citation>
    <scope>IDENTIFICATION</scope>
    <source>
        <strain evidence="10">cv. Heinz 1706</strain>
    </source>
</reference>
<dbReference type="InterPro" id="IPR052306">
    <property type="entry name" value="CYP450_71D"/>
</dbReference>
<dbReference type="AlphaFoldDB" id="A0A3Q7E903"/>
<keyword evidence="6" id="KW-0503">Monooxygenase</keyword>
<dbReference type="STRING" id="4081.A0A3Q7E903"/>
<dbReference type="FunFam" id="1.10.630.10:FF:000043">
    <property type="entry name" value="Cytochrome P450 99A2"/>
    <property type="match status" value="1"/>
</dbReference>
<feature type="region of interest" description="Disordered" evidence="8">
    <location>
        <begin position="483"/>
        <end position="504"/>
    </location>
</feature>
<dbReference type="InterPro" id="IPR017972">
    <property type="entry name" value="Cyt_P450_CS"/>
</dbReference>
<keyword evidence="5 7" id="KW-0408">Iron</keyword>
<feature type="transmembrane region" description="Helical" evidence="9">
    <location>
        <begin position="191"/>
        <end position="212"/>
    </location>
</feature>
<protein>
    <recommendedName>
        <fullName evidence="12">Sugar phosphate transporter domain-containing protein</fullName>
    </recommendedName>
</protein>
<evidence type="ECO:0000256" key="6">
    <source>
        <dbReference type="ARBA" id="ARBA00023033"/>
    </source>
</evidence>
<dbReference type="GO" id="GO:0016705">
    <property type="term" value="F:oxidoreductase activity, acting on paired donors, with incorporation or reduction of molecular oxygen"/>
    <property type="evidence" value="ECO:0007669"/>
    <property type="project" value="InterPro"/>
</dbReference>
<evidence type="ECO:0000256" key="5">
    <source>
        <dbReference type="ARBA" id="ARBA00023004"/>
    </source>
</evidence>
<dbReference type="GO" id="GO:0020037">
    <property type="term" value="F:heme binding"/>
    <property type="evidence" value="ECO:0007669"/>
    <property type="project" value="InterPro"/>
</dbReference>
<name>A0A3Q7E903_SOLLC</name>
<evidence type="ECO:0008006" key="12">
    <source>
        <dbReference type="Google" id="ProtNLM"/>
    </source>
</evidence>
<organism evidence="10">
    <name type="scientific">Solanum lycopersicum</name>
    <name type="common">Tomato</name>
    <name type="synonym">Lycopersicon esculentum</name>
    <dbReference type="NCBI Taxonomy" id="4081"/>
    <lineage>
        <taxon>Eukaryota</taxon>
        <taxon>Viridiplantae</taxon>
        <taxon>Streptophyta</taxon>
        <taxon>Embryophyta</taxon>
        <taxon>Tracheophyta</taxon>
        <taxon>Spermatophyta</taxon>
        <taxon>Magnoliopsida</taxon>
        <taxon>eudicotyledons</taxon>
        <taxon>Gunneridae</taxon>
        <taxon>Pentapetalae</taxon>
        <taxon>asterids</taxon>
        <taxon>lamiids</taxon>
        <taxon>Solanales</taxon>
        <taxon>Solanaceae</taxon>
        <taxon>Solanoideae</taxon>
        <taxon>Solaneae</taxon>
        <taxon>Solanum</taxon>
        <taxon>Solanum subgen. Lycopersicon</taxon>
    </lineage>
</organism>
<dbReference type="PRINTS" id="PR00385">
    <property type="entry name" value="P450"/>
</dbReference>
<evidence type="ECO:0000256" key="1">
    <source>
        <dbReference type="ARBA" id="ARBA00010617"/>
    </source>
</evidence>
<comment type="cofactor">
    <cofactor evidence="7">
        <name>heme</name>
        <dbReference type="ChEBI" id="CHEBI:30413"/>
    </cofactor>
</comment>
<evidence type="ECO:0000256" key="9">
    <source>
        <dbReference type="SAM" id="Phobius"/>
    </source>
</evidence>
<keyword evidence="9" id="KW-1133">Transmembrane helix</keyword>
<reference evidence="10" key="1">
    <citation type="journal article" date="2012" name="Nature">
        <title>The tomato genome sequence provides insights into fleshy fruit evolution.</title>
        <authorList>
            <consortium name="Tomato Genome Consortium"/>
        </authorList>
    </citation>
    <scope>NUCLEOTIDE SEQUENCE [LARGE SCALE GENOMIC DNA]</scope>
    <source>
        <strain evidence="10">cv. Heinz 1706</strain>
    </source>
</reference>
<evidence type="ECO:0000313" key="10">
    <source>
        <dbReference type="EnsemblPlants" id="Solyc01g008670.3.1"/>
    </source>
</evidence>
<keyword evidence="3 7" id="KW-0479">Metal-binding</keyword>
<evidence type="ECO:0000256" key="2">
    <source>
        <dbReference type="ARBA" id="ARBA00022617"/>
    </source>
</evidence>
<dbReference type="PANTHER" id="PTHR47953">
    <property type="entry name" value="OS08G0105600 PROTEIN"/>
    <property type="match status" value="1"/>
</dbReference>
<evidence type="ECO:0000313" key="11">
    <source>
        <dbReference type="Proteomes" id="UP000004994"/>
    </source>
</evidence>
<dbReference type="EnsemblPlants" id="Solyc01g008670.3.1">
    <property type="protein sequence ID" value="Solyc01g008670.3.1"/>
    <property type="gene ID" value="Solyc01g008670.3"/>
</dbReference>
<dbReference type="PANTHER" id="PTHR47953:SF16">
    <property type="entry name" value="CYTOCHROME P450 71D8"/>
    <property type="match status" value="1"/>
</dbReference>
<feature type="transmembrane region" description="Helical" evidence="9">
    <location>
        <begin position="134"/>
        <end position="154"/>
    </location>
</feature>
<dbReference type="InParanoid" id="A0A3Q7E903"/>
<dbReference type="GO" id="GO:0004497">
    <property type="term" value="F:monooxygenase activity"/>
    <property type="evidence" value="ECO:0007669"/>
    <property type="project" value="UniProtKB-KW"/>
</dbReference>
<feature type="transmembrane region" description="Helical" evidence="9">
    <location>
        <begin position="219"/>
        <end position="236"/>
    </location>
</feature>
<keyword evidence="2 7" id="KW-0349">Heme</keyword>
<evidence type="ECO:0000256" key="4">
    <source>
        <dbReference type="ARBA" id="ARBA00023002"/>
    </source>
</evidence>
<dbReference type="Pfam" id="PF00067">
    <property type="entry name" value="p450"/>
    <property type="match status" value="1"/>
</dbReference>
<feature type="transmembrane region" description="Helical" evidence="9">
    <location>
        <begin position="166"/>
        <end position="185"/>
    </location>
</feature>
<dbReference type="GO" id="GO:0005506">
    <property type="term" value="F:iron ion binding"/>
    <property type="evidence" value="ECO:0007669"/>
    <property type="project" value="InterPro"/>
</dbReference>
<dbReference type="InterPro" id="IPR001128">
    <property type="entry name" value="Cyt_P450"/>
</dbReference>
<evidence type="ECO:0000256" key="3">
    <source>
        <dbReference type="ARBA" id="ARBA00022723"/>
    </source>
</evidence>
<accession>A0A3Q7E903</accession>
<keyword evidence="4" id="KW-0560">Oxidoreductase</keyword>
<dbReference type="PRINTS" id="PR00463">
    <property type="entry name" value="EP450I"/>
</dbReference>
<keyword evidence="9" id="KW-0472">Membrane</keyword>
<dbReference type="SUPFAM" id="SSF48264">
    <property type="entry name" value="Cytochrome P450"/>
    <property type="match status" value="1"/>
</dbReference>
<dbReference type="PROSITE" id="PS00086">
    <property type="entry name" value="CYTOCHROME_P450"/>
    <property type="match status" value="1"/>
</dbReference>
<evidence type="ECO:0000256" key="8">
    <source>
        <dbReference type="SAM" id="MobiDB-lite"/>
    </source>
</evidence>
<feature type="compositionally biased region" description="Basic and acidic residues" evidence="8">
    <location>
        <begin position="408"/>
        <end position="427"/>
    </location>
</feature>
<keyword evidence="11" id="KW-1185">Reference proteome</keyword>
<dbReference type="InterPro" id="IPR036396">
    <property type="entry name" value="Cyt_P450_sf"/>
</dbReference>
<keyword evidence="9" id="KW-0812">Transmembrane</keyword>
<evidence type="ECO:0000256" key="7">
    <source>
        <dbReference type="PIRSR" id="PIRSR602401-1"/>
    </source>
</evidence>
<feature type="binding site" description="axial binding residue" evidence="7">
    <location>
        <position position="938"/>
    </location>
    <ligand>
        <name>heme</name>
        <dbReference type="ChEBI" id="CHEBI:30413"/>
    </ligand>
    <ligandPart>
        <name>Fe</name>
        <dbReference type="ChEBI" id="CHEBI:18248"/>
    </ligandPart>
</feature>
<feature type="transmembrane region" description="Helical" evidence="9">
    <location>
        <begin position="100"/>
        <end position="122"/>
    </location>
</feature>
<dbReference type="Proteomes" id="UP000004994">
    <property type="component" value="Chromosome 1"/>
</dbReference>
<dbReference type="Gramene" id="Solyc01g008670.3.1">
    <property type="protein sequence ID" value="Solyc01g008670.3.1"/>
    <property type="gene ID" value="Solyc01g008670.3"/>
</dbReference>
<dbReference type="InterPro" id="IPR002401">
    <property type="entry name" value="Cyt_P450_E_grp-I"/>
</dbReference>
<dbReference type="CDD" id="cd11072">
    <property type="entry name" value="CYP71-like"/>
    <property type="match status" value="1"/>
</dbReference>
<comment type="similarity">
    <text evidence="1">Belongs to the cytochrome P450 family.</text>
</comment>
<sequence length="1000" mass="112485">MSPRIFSLSADVSLDSPGSILERIHIDDTSSGVQSRERSFLAYQSNSLDKVSSPVRREVANRPFFMMAVKRIDNDVENGKLEIKEKSKRNNMIVTVQNKALLSGIAYCISSCSMILVNKYVLSSYNFNAGISLMLYQNFVSVVVVSILSFSGVISTEPLTLRLIKVWLPVNVIFVGMLISSMFSLKYLNVAMVTVLKNVTNVITAVGEMYIFNKHHDSRVWTALILMIVSAVSGGITDLSFHATGYTWQIINCFLTASYSVNNVRDNNKILIVANFFMNYVIPIVLRSSELERLTLRRIMDTAKQVTKSGNLDEFSMVLLNNTLSLPLGLLLVLLFNEVDYLSTTLVGSLNKIPLSVAGIFLFNVPTSLDNTASIFFGLILGSRFCSNWSRHVNIDSDPSKRSASQSIEKEEERQWKETWSKGHKPETGIQAMHRGPFWGKVREAAEKKILKENLLAALSAQSGIQYDPTEEVMMAARHIADQRHGSSGAGPSHIPRSSDYASSSIPNRMTCVEEDLDRIRHFQAYQVKHNQAVAEMLRTMALHHGMNMDKFPTCGLPHHVFRDLAKKYGPIMHLQLGEVSLVVVTSADMAKQVLKTHDLAFAFRPKLLVGEILFYKGTDIVFSPYGDYWRQMRKICLLEFLSAKNVKSFNSIRQDEVHHMIEFFRSSSGETINVTKRIYQFSSSMTCRSVFGKVFKEQNKLMELAKEASRFLKGFDVADIFPSLKFLHVLCGMKGKIMDAHHELDAILENIINEHKNNGELGGEGLLVALLSLMKEGGLQFPITNDNIKAIIFDMFAGGTDTSSTLIDWAMVEMMKNPSVLLKAQDEIRNAFTGKETFNENDVEELKYLKLVVKETFRLHPPAPLLVARECREEVDIDGYNIPLKTKVLVNAYAIGRDPKYWIDAECFKPERFEQISVDFIGNNFEFLPFGSGRRICPGISFGLANIFFPLAKLLYHFDWKLPIGINPSDLDLTESAGIACARKSNLYLIATPHEPSQE</sequence>
<feature type="region of interest" description="Disordered" evidence="8">
    <location>
        <begin position="397"/>
        <end position="427"/>
    </location>
</feature>
<dbReference type="PaxDb" id="4081-Solyc01g008670.2.1"/>
<dbReference type="Gene3D" id="1.10.630.10">
    <property type="entry name" value="Cytochrome P450"/>
    <property type="match status" value="1"/>
</dbReference>